<dbReference type="AlphaFoldDB" id="R8BA98"/>
<dbReference type="GeneID" id="19329017"/>
<dbReference type="KEGG" id="tmn:UCRPA7_8188"/>
<reference evidence="2" key="1">
    <citation type="journal article" date="2013" name="Genome Announc.">
        <title>Draft genome sequence of the ascomycete Phaeoacremonium aleophilum strain UCR-PA7, a causal agent of the esca disease complex in grapevines.</title>
        <authorList>
            <person name="Blanco-Ulate B."/>
            <person name="Rolshausen P."/>
            <person name="Cantu D."/>
        </authorList>
    </citation>
    <scope>NUCLEOTIDE SEQUENCE [LARGE SCALE GENOMIC DNA]</scope>
    <source>
        <strain evidence="2">UCR-PA7</strain>
    </source>
</reference>
<dbReference type="InterPro" id="IPR029044">
    <property type="entry name" value="Nucleotide-diphossugar_trans"/>
</dbReference>
<sequence>MTFAQLQNFFLWTALQNDWTDFFWSHQDVLVFSYEDETLPVADSTEPIPYSLYSRAVGTLRYLQQPDVQPWANHFFAYDHLTLVHRDAILAVGGWDTHIPFYATDCDMYDRLLWAGYWQGETAIGVILDVSTVLKDIAALFRLPGVHATFVGDPGPGKLGEGEETGEDQRQLEKMLKQKEKAQKKLVEKQGETWEHLVEVGKRMRDIKYIDGGGWRNNWQQKQAGGKGEPFYRDPDGFQAGIQMFIETGRRVFAEKWGHRGCDIVQMGIKAEDAWRLENDWDPETEGSGSEGDDW</sequence>
<organism evidence="1 2">
    <name type="scientific">Phaeoacremonium minimum (strain UCR-PA7)</name>
    <name type="common">Esca disease fungus</name>
    <name type="synonym">Togninia minima</name>
    <dbReference type="NCBI Taxonomy" id="1286976"/>
    <lineage>
        <taxon>Eukaryota</taxon>
        <taxon>Fungi</taxon>
        <taxon>Dikarya</taxon>
        <taxon>Ascomycota</taxon>
        <taxon>Pezizomycotina</taxon>
        <taxon>Sordariomycetes</taxon>
        <taxon>Sordariomycetidae</taxon>
        <taxon>Togniniales</taxon>
        <taxon>Togniniaceae</taxon>
        <taxon>Phaeoacremonium</taxon>
    </lineage>
</organism>
<dbReference type="HOGENOM" id="CLU_031065_1_0_1"/>
<dbReference type="EMBL" id="KB933350">
    <property type="protein sequence ID" value="EON96244.1"/>
    <property type="molecule type" value="Genomic_DNA"/>
</dbReference>
<dbReference type="Proteomes" id="UP000014074">
    <property type="component" value="Unassembled WGS sequence"/>
</dbReference>
<gene>
    <name evidence="1" type="ORF">UCRPA7_8188</name>
</gene>
<evidence type="ECO:0000313" key="1">
    <source>
        <dbReference type="EMBL" id="EON96244.1"/>
    </source>
</evidence>
<dbReference type="OrthoDB" id="3527108at2759"/>
<dbReference type="eggNOG" id="ENOG502QRTD">
    <property type="taxonomic scope" value="Eukaryota"/>
</dbReference>
<evidence type="ECO:0000313" key="2">
    <source>
        <dbReference type="Proteomes" id="UP000014074"/>
    </source>
</evidence>
<accession>R8BA98</accession>
<name>R8BA98_PHAM7</name>
<dbReference type="RefSeq" id="XP_007918898.1">
    <property type="nucleotide sequence ID" value="XM_007920707.1"/>
</dbReference>
<dbReference type="SUPFAM" id="SSF53448">
    <property type="entry name" value="Nucleotide-diphospho-sugar transferases"/>
    <property type="match status" value="1"/>
</dbReference>
<keyword evidence="2" id="KW-1185">Reference proteome</keyword>
<protein>
    <submittedName>
        <fullName evidence="1">Uncharacterized protein</fullName>
    </submittedName>
</protein>
<proteinExistence type="predicted"/>